<keyword evidence="4 6" id="KW-1133">Transmembrane helix</keyword>
<dbReference type="Pfam" id="PF01490">
    <property type="entry name" value="Aa_trans"/>
    <property type="match status" value="1"/>
</dbReference>
<dbReference type="PANTHER" id="PTHR48017">
    <property type="entry name" value="OS05G0424000 PROTEIN-RELATED"/>
    <property type="match status" value="1"/>
</dbReference>
<protein>
    <recommendedName>
        <fullName evidence="7">Amino acid transporter transmembrane domain-containing protein</fullName>
    </recommendedName>
</protein>
<feature type="transmembrane region" description="Helical" evidence="6">
    <location>
        <begin position="273"/>
        <end position="294"/>
    </location>
</feature>
<keyword evidence="3 6" id="KW-0812">Transmembrane</keyword>
<dbReference type="OrthoDB" id="40134at2759"/>
<evidence type="ECO:0000256" key="6">
    <source>
        <dbReference type="SAM" id="Phobius"/>
    </source>
</evidence>
<dbReference type="STRING" id="1367422.A0A178ZQC8"/>
<organism evidence="8 9">
    <name type="scientific">Fonsecaea erecta</name>
    <dbReference type="NCBI Taxonomy" id="1367422"/>
    <lineage>
        <taxon>Eukaryota</taxon>
        <taxon>Fungi</taxon>
        <taxon>Dikarya</taxon>
        <taxon>Ascomycota</taxon>
        <taxon>Pezizomycotina</taxon>
        <taxon>Eurotiomycetes</taxon>
        <taxon>Chaetothyriomycetidae</taxon>
        <taxon>Chaetothyriales</taxon>
        <taxon>Herpotrichiellaceae</taxon>
        <taxon>Fonsecaea</taxon>
    </lineage>
</organism>
<proteinExistence type="predicted"/>
<feature type="transmembrane region" description="Helical" evidence="6">
    <location>
        <begin position="410"/>
        <end position="430"/>
    </location>
</feature>
<evidence type="ECO:0000256" key="2">
    <source>
        <dbReference type="ARBA" id="ARBA00022448"/>
    </source>
</evidence>
<dbReference type="Proteomes" id="UP000078343">
    <property type="component" value="Unassembled WGS sequence"/>
</dbReference>
<dbReference type="EMBL" id="LVYI01000003">
    <property type="protein sequence ID" value="OAP62029.1"/>
    <property type="molecule type" value="Genomic_DNA"/>
</dbReference>
<evidence type="ECO:0000313" key="8">
    <source>
        <dbReference type="EMBL" id="OAP62029.1"/>
    </source>
</evidence>
<name>A0A178ZQC8_9EURO</name>
<dbReference type="GO" id="GO:0016020">
    <property type="term" value="C:membrane"/>
    <property type="evidence" value="ECO:0007669"/>
    <property type="project" value="UniProtKB-SubCell"/>
</dbReference>
<dbReference type="Gene3D" id="1.20.1740.10">
    <property type="entry name" value="Amino acid/polyamine transporter I"/>
    <property type="match status" value="1"/>
</dbReference>
<reference evidence="8 9" key="1">
    <citation type="submission" date="2016-04" db="EMBL/GenBank/DDBJ databases">
        <title>Draft genome of Fonsecaea erecta CBS 125763.</title>
        <authorList>
            <person name="Weiss V.A."/>
            <person name="Vicente V.A."/>
            <person name="Raittz R.T."/>
            <person name="Moreno L.F."/>
            <person name="De Souza E.M."/>
            <person name="Pedrosa F.O."/>
            <person name="Steffens M.B."/>
            <person name="Faoro H."/>
            <person name="Tadra-Sfeir M.Z."/>
            <person name="Najafzadeh M.J."/>
            <person name="Felipe M.S."/>
            <person name="Teixeira M."/>
            <person name="Sun J."/>
            <person name="Xi L."/>
            <person name="Gomes R."/>
            <person name="De Azevedo C.M."/>
            <person name="Salgado C.G."/>
            <person name="Da Silva M.B."/>
            <person name="Nascimento M.F."/>
            <person name="Queiroz-Telles F."/>
            <person name="Attili D.S."/>
            <person name="Gorbushina A."/>
        </authorList>
    </citation>
    <scope>NUCLEOTIDE SEQUENCE [LARGE SCALE GENOMIC DNA]</scope>
    <source>
        <strain evidence="8 9">CBS 125763</strain>
    </source>
</reference>
<feature type="transmembrane region" description="Helical" evidence="6">
    <location>
        <begin position="367"/>
        <end position="390"/>
    </location>
</feature>
<feature type="transmembrane region" description="Helical" evidence="6">
    <location>
        <begin position="132"/>
        <end position="149"/>
    </location>
</feature>
<evidence type="ECO:0000256" key="5">
    <source>
        <dbReference type="ARBA" id="ARBA00023136"/>
    </source>
</evidence>
<keyword evidence="2" id="KW-0813">Transport</keyword>
<evidence type="ECO:0000256" key="1">
    <source>
        <dbReference type="ARBA" id="ARBA00004370"/>
    </source>
</evidence>
<evidence type="ECO:0000256" key="3">
    <source>
        <dbReference type="ARBA" id="ARBA00022692"/>
    </source>
</evidence>
<dbReference type="InterPro" id="IPR013057">
    <property type="entry name" value="AA_transpt_TM"/>
</dbReference>
<feature type="transmembrane region" description="Helical" evidence="6">
    <location>
        <begin position="161"/>
        <end position="183"/>
    </location>
</feature>
<sequence length="594" mass="66023">MAASGDQARPRYPIWGLKARTAPGVTFEEYSFWAKIEREMEEKEHVQLLATTRKLSFFDSIRVYLKLSPRTLEGGRPVPSEIPLDSHGSDNNKNTAAAVNTTVEGQAVQEDSIIPIYDYNAEWRRAARALRTANWMTTFYLITTDVLGWSQTPYAFASAGYAITASAFIIFGLAAGASGFMIWRVFMMLDSSRYPVLNFGDAFFRLFGPRTRTLINILQAFQILCSVAVILISNSQKLSQLAHARVCYIVIVIINVVIAMTSCTLRALKQLGWLCNCAVWINIVTFIIIMTAAATHGPDTTIVHQITLIKDTAPVKTFSGIPPSGYQQQTTNTFAAVFNAIDTIAYAYSGTLLFIGFMAEMRHPMDFWKAIVISQVFIVLVYFLFGIFVYHYMGQYSILSITQVISPHAIQILCNISGIIMGFLSTFLYFNIGMKTIYLEVGQEIFRLPPITEKKGYFLWLALGPVYWIFAMILAVSIPNFAGLTNLIGGLLLLNFTYTIPPVIYLMYVIKKHSALPGEGFDPQTGITTRHDNGWRRHVRGVKKSWYISIPLISLACAGLACSGLGTWSAIESLIPIFGRGGTIQTAWGCTAVG</sequence>
<accession>A0A178ZQC8</accession>
<dbReference type="AlphaFoldDB" id="A0A178ZQC8"/>
<keyword evidence="5 6" id="KW-0472">Membrane</keyword>
<evidence type="ECO:0000259" key="7">
    <source>
        <dbReference type="Pfam" id="PF01490"/>
    </source>
</evidence>
<evidence type="ECO:0000313" key="9">
    <source>
        <dbReference type="Proteomes" id="UP000078343"/>
    </source>
</evidence>
<feature type="transmembrane region" description="Helical" evidence="6">
    <location>
        <begin position="546"/>
        <end position="571"/>
    </location>
</feature>
<comment type="caution">
    <text evidence="8">The sequence shown here is derived from an EMBL/GenBank/DDBJ whole genome shotgun (WGS) entry which is preliminary data.</text>
</comment>
<comment type="subcellular location">
    <subcellularLocation>
        <location evidence="1">Membrane</location>
    </subcellularLocation>
</comment>
<evidence type="ECO:0000256" key="4">
    <source>
        <dbReference type="ARBA" id="ARBA00022989"/>
    </source>
</evidence>
<keyword evidence="9" id="KW-1185">Reference proteome</keyword>
<feature type="domain" description="Amino acid transporter transmembrane" evidence="7">
    <location>
        <begin position="133"/>
        <end position="514"/>
    </location>
</feature>
<dbReference type="GeneID" id="30008401"/>
<feature type="transmembrane region" description="Helical" evidence="6">
    <location>
        <begin position="334"/>
        <end position="355"/>
    </location>
</feature>
<feature type="transmembrane region" description="Helical" evidence="6">
    <location>
        <begin position="484"/>
        <end position="508"/>
    </location>
</feature>
<dbReference type="RefSeq" id="XP_018695396.1">
    <property type="nucleotide sequence ID" value="XM_018835746.1"/>
</dbReference>
<feature type="transmembrane region" description="Helical" evidence="6">
    <location>
        <begin position="457"/>
        <end position="478"/>
    </location>
</feature>
<feature type="transmembrane region" description="Helical" evidence="6">
    <location>
        <begin position="214"/>
        <end position="235"/>
    </location>
</feature>
<feature type="transmembrane region" description="Helical" evidence="6">
    <location>
        <begin position="241"/>
        <end position="261"/>
    </location>
</feature>
<gene>
    <name evidence="8" type="ORF">AYL99_04232</name>
</gene>